<accession>A0ABU3NLF1</accession>
<protein>
    <submittedName>
        <fullName evidence="2">TIGR02530 family flagellar biosynthesis protein</fullName>
    </submittedName>
</protein>
<gene>
    <name evidence="2" type="ORF">QYE77_05305</name>
</gene>
<comment type="caution">
    <text evidence="2">The sequence shown here is derived from an EMBL/GenBank/DDBJ whole genome shotgun (WGS) entry which is preliminary data.</text>
</comment>
<name>A0ABU3NLF1_9CHLR</name>
<dbReference type="NCBIfam" id="TIGR02530">
    <property type="entry name" value="flg_new"/>
    <property type="match status" value="1"/>
</dbReference>
<keyword evidence="3" id="KW-1185">Reference proteome</keyword>
<dbReference type="RefSeq" id="WP_315624339.1">
    <property type="nucleotide sequence ID" value="NZ_JAUHMF010000001.1"/>
</dbReference>
<feature type="compositionally biased region" description="Low complexity" evidence="1">
    <location>
        <begin position="9"/>
        <end position="23"/>
    </location>
</feature>
<dbReference type="Proteomes" id="UP001254165">
    <property type="component" value="Unassembled WGS sequence"/>
</dbReference>
<evidence type="ECO:0000256" key="1">
    <source>
        <dbReference type="SAM" id="MobiDB-lite"/>
    </source>
</evidence>
<reference evidence="2 3" key="1">
    <citation type="submission" date="2023-07" db="EMBL/GenBank/DDBJ databases">
        <title>Novel species of Thermanaerothrix with wide hydrolytic capabilities.</title>
        <authorList>
            <person name="Zayulina K.S."/>
            <person name="Podosokorskaya O.A."/>
            <person name="Elcheninov A.G."/>
        </authorList>
    </citation>
    <scope>NUCLEOTIDE SEQUENCE [LARGE SCALE GENOMIC DNA]</scope>
    <source>
        <strain evidence="2 3">4228-RoL</strain>
    </source>
</reference>
<proteinExistence type="predicted"/>
<organism evidence="2 3">
    <name type="scientific">Thermanaerothrix solaris</name>
    <dbReference type="NCBI Taxonomy" id="3058434"/>
    <lineage>
        <taxon>Bacteria</taxon>
        <taxon>Bacillati</taxon>
        <taxon>Chloroflexota</taxon>
        <taxon>Anaerolineae</taxon>
        <taxon>Anaerolineales</taxon>
        <taxon>Anaerolineaceae</taxon>
        <taxon>Thermanaerothrix</taxon>
    </lineage>
</organism>
<dbReference type="InterPro" id="IPR013367">
    <property type="entry name" value="Flagellar_put"/>
</dbReference>
<dbReference type="Pfam" id="PF12611">
    <property type="entry name" value="Flagellar_put"/>
    <property type="match status" value="1"/>
</dbReference>
<feature type="region of interest" description="Disordered" evidence="1">
    <location>
        <begin position="1"/>
        <end position="24"/>
    </location>
</feature>
<keyword evidence="2" id="KW-0282">Flagellum</keyword>
<evidence type="ECO:0000313" key="3">
    <source>
        <dbReference type="Proteomes" id="UP001254165"/>
    </source>
</evidence>
<keyword evidence="2" id="KW-0966">Cell projection</keyword>
<dbReference type="EMBL" id="JAUHMF010000001">
    <property type="protein sequence ID" value="MDT8897676.1"/>
    <property type="molecule type" value="Genomic_DNA"/>
</dbReference>
<keyword evidence="2" id="KW-0969">Cilium</keyword>
<sequence>MALSTRPISESSPQPTSVSSTSTGVLKPQEDFAAHLALAQTQNLRFSNHAQKRLQSRQIDLSVEDLARLSQAVEKAAQRGGRESLVLVDDLAFLVNVRDRVVITAIDPEHRGEGVFTQVDSVVFAAPYASQVSSTVERKV</sequence>
<evidence type="ECO:0000313" key="2">
    <source>
        <dbReference type="EMBL" id="MDT8897676.1"/>
    </source>
</evidence>